<dbReference type="AlphaFoldDB" id="A0A561ENI5"/>
<feature type="region of interest" description="Disordered" evidence="1">
    <location>
        <begin position="49"/>
        <end position="68"/>
    </location>
</feature>
<reference evidence="2 3" key="1">
    <citation type="submission" date="2019-06" db="EMBL/GenBank/DDBJ databases">
        <title>Sequencing the genomes of 1000 actinobacteria strains.</title>
        <authorList>
            <person name="Klenk H.-P."/>
        </authorList>
    </citation>
    <scope>NUCLEOTIDE SEQUENCE [LARGE SCALE GENOMIC DNA]</scope>
    <source>
        <strain evidence="2 3">DSM 41649</strain>
    </source>
</reference>
<dbReference type="EMBL" id="VIVR01000001">
    <property type="protein sequence ID" value="TWE17176.1"/>
    <property type="molecule type" value="Genomic_DNA"/>
</dbReference>
<protein>
    <submittedName>
        <fullName evidence="2">Uncharacterized protein</fullName>
    </submittedName>
</protein>
<keyword evidence="3" id="KW-1185">Reference proteome</keyword>
<dbReference type="RefSeq" id="WP_145789786.1">
    <property type="nucleotide sequence ID" value="NZ_BAAABR010000089.1"/>
</dbReference>
<sequence>MPTPADHVREVERLIAKAACLADSLDPTGWLSATLARAQTHLALAASAAPTAASVTPERSTAPGPSRECLLHATRTTDTDLDHELACLLEDMRPAGQQDDGELGALPG</sequence>
<proteinExistence type="predicted"/>
<name>A0A561ENI5_9ACTN</name>
<comment type="caution">
    <text evidence="2">The sequence shown here is derived from an EMBL/GenBank/DDBJ whole genome shotgun (WGS) entry which is preliminary data.</text>
</comment>
<organism evidence="2 3">
    <name type="scientific">Kitasatospora atroaurantiaca</name>
    <dbReference type="NCBI Taxonomy" id="285545"/>
    <lineage>
        <taxon>Bacteria</taxon>
        <taxon>Bacillati</taxon>
        <taxon>Actinomycetota</taxon>
        <taxon>Actinomycetes</taxon>
        <taxon>Kitasatosporales</taxon>
        <taxon>Streptomycetaceae</taxon>
        <taxon>Kitasatospora</taxon>
    </lineage>
</organism>
<evidence type="ECO:0000313" key="3">
    <source>
        <dbReference type="Proteomes" id="UP000318416"/>
    </source>
</evidence>
<gene>
    <name evidence="2" type="ORF">FB465_2183</name>
</gene>
<evidence type="ECO:0000313" key="2">
    <source>
        <dbReference type="EMBL" id="TWE17176.1"/>
    </source>
</evidence>
<dbReference type="Proteomes" id="UP000318416">
    <property type="component" value="Unassembled WGS sequence"/>
</dbReference>
<evidence type="ECO:0000256" key="1">
    <source>
        <dbReference type="SAM" id="MobiDB-lite"/>
    </source>
</evidence>
<accession>A0A561ENI5</accession>